<evidence type="ECO:0000256" key="1">
    <source>
        <dbReference type="ARBA" id="ARBA00022737"/>
    </source>
</evidence>
<feature type="region of interest" description="Disordered" evidence="4">
    <location>
        <begin position="133"/>
        <end position="164"/>
    </location>
</feature>
<evidence type="ECO:0008006" key="11">
    <source>
        <dbReference type="Google" id="ProtNLM"/>
    </source>
</evidence>
<dbReference type="EMBL" id="CAJOBF010005246">
    <property type="protein sequence ID" value="CAF4168668.1"/>
    <property type="molecule type" value="Genomic_DNA"/>
</dbReference>
<dbReference type="PANTHER" id="PTHR24173:SF74">
    <property type="entry name" value="ANKYRIN REPEAT DOMAIN-CONTAINING PROTEIN 16"/>
    <property type="match status" value="1"/>
</dbReference>
<keyword evidence="10" id="KW-1185">Reference proteome</keyword>
<feature type="compositionally biased region" description="Acidic residues" evidence="4">
    <location>
        <begin position="149"/>
        <end position="160"/>
    </location>
</feature>
<feature type="compositionally biased region" description="Basic and acidic residues" evidence="4">
    <location>
        <begin position="136"/>
        <end position="148"/>
    </location>
</feature>
<sequence length="439" mass="50941">MTSTKTIEKKKNTSIFHRLIKSKTSPLYHACETGDANCVRELIASLNYSDINRRKSNGSTALHVASSLGHSDIVRILLHERSVMKHQRNRDGMTAFDVAVNDEIRQLFIRPKCGSKRFCNDDDRTNQQQLFTVIHGDQKGSENKKHDDDKDDDNGDDDDDSPSKKWVDLVADENYIRGLQISQAVGETLFGSSLARSITFAMFNHILDDQFTPFENEASVRDFLIRLIDTHVTRNDPEYDKACELVNEFARKKRIEPLLRLYTLETPLYRQLHYESDAWLLPLVYHFTKLKPRFFRGTSYRGLSMKSQELRAYRVAYGKSSCVLRTNTFCSTSADRHVAEEFSNECYNSDLIHVLMIFEFLQPCHSAIRLYAISDKYPSLSNFEDEQEVLLLPQTLFHVKRIENDGKQCHTTIWLERVPPEQHPFQAYIRCIARDIRKQ</sequence>
<dbReference type="InterPro" id="IPR036770">
    <property type="entry name" value="Ankyrin_rpt-contain_sf"/>
</dbReference>
<name>A0A819ZEB2_9BILA</name>
<dbReference type="PANTHER" id="PTHR24173">
    <property type="entry name" value="ANKYRIN REPEAT CONTAINING"/>
    <property type="match status" value="1"/>
</dbReference>
<dbReference type="AlphaFoldDB" id="A0A819ZEB2"/>
<gene>
    <name evidence="8" type="ORF">OVN521_LOCUS24990</name>
    <name evidence="7" type="ORF">UXM345_LOCUS26141</name>
    <name evidence="5" type="ORF">WKI299_LOCUS10069</name>
    <name evidence="6" type="ORF">XDN619_LOCUS25294</name>
</gene>
<evidence type="ECO:0000313" key="7">
    <source>
        <dbReference type="EMBL" id="CAF4168668.1"/>
    </source>
</evidence>
<reference evidence="7" key="1">
    <citation type="submission" date="2021-02" db="EMBL/GenBank/DDBJ databases">
        <authorList>
            <person name="Nowell W R."/>
        </authorList>
    </citation>
    <scope>NUCLEOTIDE SEQUENCE</scope>
</reference>
<evidence type="ECO:0000256" key="2">
    <source>
        <dbReference type="ARBA" id="ARBA00023043"/>
    </source>
</evidence>
<dbReference type="EMBL" id="CAJNRG010011624">
    <property type="protein sequence ID" value="CAF2134013.1"/>
    <property type="molecule type" value="Genomic_DNA"/>
</dbReference>
<protein>
    <recommendedName>
        <fullName evidence="11">Mono(ADP-ribosyl)transferase</fullName>
    </recommendedName>
</protein>
<evidence type="ECO:0000256" key="3">
    <source>
        <dbReference type="PROSITE-ProRule" id="PRU00023"/>
    </source>
</evidence>
<organism evidence="7 9">
    <name type="scientific">Rotaria magnacalcarata</name>
    <dbReference type="NCBI Taxonomy" id="392030"/>
    <lineage>
        <taxon>Eukaryota</taxon>
        <taxon>Metazoa</taxon>
        <taxon>Spiralia</taxon>
        <taxon>Gnathifera</taxon>
        <taxon>Rotifera</taxon>
        <taxon>Eurotatoria</taxon>
        <taxon>Bdelloidea</taxon>
        <taxon>Philodinida</taxon>
        <taxon>Philodinidae</taxon>
        <taxon>Rotaria</taxon>
    </lineage>
</organism>
<evidence type="ECO:0000313" key="9">
    <source>
        <dbReference type="Proteomes" id="UP000663842"/>
    </source>
</evidence>
<dbReference type="PROSITE" id="PS50088">
    <property type="entry name" value="ANK_REPEAT"/>
    <property type="match status" value="1"/>
</dbReference>
<dbReference type="SUPFAM" id="SSF56399">
    <property type="entry name" value="ADP-ribosylation"/>
    <property type="match status" value="1"/>
</dbReference>
<evidence type="ECO:0000313" key="10">
    <source>
        <dbReference type="Proteomes" id="UP000663866"/>
    </source>
</evidence>
<dbReference type="EMBL" id="CAJOBG010006095">
    <property type="protein sequence ID" value="CAF4175993.1"/>
    <property type="molecule type" value="Genomic_DNA"/>
</dbReference>
<dbReference type="Proteomes" id="UP000663842">
    <property type="component" value="Unassembled WGS sequence"/>
</dbReference>
<evidence type="ECO:0000256" key="4">
    <source>
        <dbReference type="SAM" id="MobiDB-lite"/>
    </source>
</evidence>
<dbReference type="SUPFAM" id="SSF48403">
    <property type="entry name" value="Ankyrin repeat"/>
    <property type="match status" value="1"/>
</dbReference>
<dbReference type="SMART" id="SM00248">
    <property type="entry name" value="ANK"/>
    <property type="match status" value="2"/>
</dbReference>
<dbReference type="Proteomes" id="UP000663866">
    <property type="component" value="Unassembled WGS sequence"/>
</dbReference>
<dbReference type="InterPro" id="IPR002110">
    <property type="entry name" value="Ankyrin_rpt"/>
</dbReference>
<dbReference type="Proteomes" id="UP000663856">
    <property type="component" value="Unassembled WGS sequence"/>
</dbReference>
<accession>A0A819ZEB2</accession>
<dbReference type="Gene3D" id="1.25.40.20">
    <property type="entry name" value="Ankyrin repeat-containing domain"/>
    <property type="match status" value="1"/>
</dbReference>
<dbReference type="PROSITE" id="PS50297">
    <property type="entry name" value="ANK_REP_REGION"/>
    <property type="match status" value="1"/>
</dbReference>
<dbReference type="Gene3D" id="3.90.176.10">
    <property type="entry name" value="Toxin ADP-ribosyltransferase, Chain A, domain 1"/>
    <property type="match status" value="1"/>
</dbReference>
<evidence type="ECO:0000313" key="5">
    <source>
        <dbReference type="EMBL" id="CAF2050590.1"/>
    </source>
</evidence>
<evidence type="ECO:0000313" key="6">
    <source>
        <dbReference type="EMBL" id="CAF2134013.1"/>
    </source>
</evidence>
<keyword evidence="2 3" id="KW-0040">ANK repeat</keyword>
<feature type="repeat" description="ANK" evidence="3">
    <location>
        <begin position="57"/>
        <end position="78"/>
    </location>
</feature>
<comment type="caution">
    <text evidence="7">The sequence shown here is derived from an EMBL/GenBank/DDBJ whole genome shotgun (WGS) entry which is preliminary data.</text>
</comment>
<dbReference type="Proteomes" id="UP000663887">
    <property type="component" value="Unassembled WGS sequence"/>
</dbReference>
<dbReference type="Pfam" id="PF12796">
    <property type="entry name" value="Ank_2"/>
    <property type="match status" value="1"/>
</dbReference>
<proteinExistence type="predicted"/>
<keyword evidence="1" id="KW-0677">Repeat</keyword>
<evidence type="ECO:0000313" key="8">
    <source>
        <dbReference type="EMBL" id="CAF4175993.1"/>
    </source>
</evidence>
<dbReference type="EMBL" id="CAJNRF010003444">
    <property type="protein sequence ID" value="CAF2050590.1"/>
    <property type="molecule type" value="Genomic_DNA"/>
</dbReference>